<evidence type="ECO:0000259" key="8">
    <source>
        <dbReference type="PROSITE" id="PS50966"/>
    </source>
</evidence>
<dbReference type="GO" id="GO:0008270">
    <property type="term" value="F:zinc ion binding"/>
    <property type="evidence" value="ECO:0007669"/>
    <property type="project" value="UniProtKB-KW"/>
</dbReference>
<proteinExistence type="predicted"/>
<dbReference type="CDD" id="cd16486">
    <property type="entry name" value="mRING-H2-C3H2C2D_ZSWM2"/>
    <property type="match status" value="1"/>
</dbReference>
<dbReference type="InterPro" id="IPR039903">
    <property type="entry name" value="Zswim2"/>
</dbReference>
<dbReference type="Gene3D" id="3.30.60.90">
    <property type="match status" value="1"/>
</dbReference>
<dbReference type="Proteomes" id="UP000663852">
    <property type="component" value="Unassembled WGS sequence"/>
</dbReference>
<dbReference type="EMBL" id="CAJNOJ010000242">
    <property type="protein sequence ID" value="CAF1328599.1"/>
    <property type="molecule type" value="Genomic_DNA"/>
</dbReference>
<dbReference type="SMART" id="SM00184">
    <property type="entry name" value="RING"/>
    <property type="match status" value="2"/>
</dbReference>
<dbReference type="CDD" id="cd16494">
    <property type="entry name" value="RING-CH-C4HC3_ZSWM2"/>
    <property type="match status" value="1"/>
</dbReference>
<keyword evidence="3" id="KW-0862">Zinc</keyword>
<keyword evidence="2 4" id="KW-0863">Zinc-finger</keyword>
<dbReference type="SMART" id="SM00291">
    <property type="entry name" value="ZnF_ZZ"/>
    <property type="match status" value="1"/>
</dbReference>
<evidence type="ECO:0000256" key="1">
    <source>
        <dbReference type="ARBA" id="ARBA00022723"/>
    </source>
</evidence>
<evidence type="ECO:0000256" key="5">
    <source>
        <dbReference type="SAM" id="MobiDB-lite"/>
    </source>
</evidence>
<dbReference type="Pfam" id="PF04434">
    <property type="entry name" value="SWIM"/>
    <property type="match status" value="1"/>
</dbReference>
<evidence type="ECO:0000256" key="4">
    <source>
        <dbReference type="PROSITE-ProRule" id="PRU00228"/>
    </source>
</evidence>
<protein>
    <recommendedName>
        <fullName evidence="11">E3 ubiquitin-protein ligase ZSWIM2</fullName>
    </recommendedName>
</protein>
<dbReference type="Gene3D" id="3.30.40.10">
    <property type="entry name" value="Zinc/RING finger domain, C3HC4 (zinc finger)"/>
    <property type="match status" value="2"/>
</dbReference>
<feature type="domain" description="RING-type" evidence="6">
    <location>
        <begin position="148"/>
        <end position="199"/>
    </location>
</feature>
<feature type="region of interest" description="Disordered" evidence="5">
    <location>
        <begin position="111"/>
        <end position="140"/>
    </location>
</feature>
<evidence type="ECO:0000313" key="10">
    <source>
        <dbReference type="Proteomes" id="UP000663852"/>
    </source>
</evidence>
<organism evidence="9 10">
    <name type="scientific">Adineta ricciae</name>
    <name type="common">Rotifer</name>
    <dbReference type="NCBI Taxonomy" id="249248"/>
    <lineage>
        <taxon>Eukaryota</taxon>
        <taxon>Metazoa</taxon>
        <taxon>Spiralia</taxon>
        <taxon>Gnathifera</taxon>
        <taxon>Rotifera</taxon>
        <taxon>Eurotatoria</taxon>
        <taxon>Bdelloidea</taxon>
        <taxon>Adinetida</taxon>
        <taxon>Adinetidae</taxon>
        <taxon>Adineta</taxon>
    </lineage>
</organism>
<feature type="domain" description="RING-type" evidence="6">
    <location>
        <begin position="351"/>
        <end position="392"/>
    </location>
</feature>
<gene>
    <name evidence="9" type="ORF">EDS130_LOCUS32061</name>
</gene>
<dbReference type="PROSITE" id="PS50135">
    <property type="entry name" value="ZF_ZZ_2"/>
    <property type="match status" value="1"/>
</dbReference>
<evidence type="ECO:0000256" key="3">
    <source>
        <dbReference type="ARBA" id="ARBA00022833"/>
    </source>
</evidence>
<dbReference type="InterPro" id="IPR001841">
    <property type="entry name" value="Znf_RING"/>
</dbReference>
<dbReference type="PANTHER" id="PTHR21540:SF3">
    <property type="entry name" value="E3 UBIQUITIN-PROTEIN LIGASE ZSWIM2"/>
    <property type="match status" value="1"/>
</dbReference>
<evidence type="ECO:0008006" key="11">
    <source>
        <dbReference type="Google" id="ProtNLM"/>
    </source>
</evidence>
<dbReference type="InterPro" id="IPR043145">
    <property type="entry name" value="Znf_ZZ_sf"/>
</dbReference>
<dbReference type="PANTHER" id="PTHR21540">
    <property type="entry name" value="RING FINGER AND SWIM DOMAIN-CONTAINING PROTEIN 2"/>
    <property type="match status" value="1"/>
</dbReference>
<dbReference type="PROSITE" id="PS50089">
    <property type="entry name" value="ZF_RING_2"/>
    <property type="match status" value="2"/>
</dbReference>
<evidence type="ECO:0000313" key="9">
    <source>
        <dbReference type="EMBL" id="CAF1328599.1"/>
    </source>
</evidence>
<feature type="region of interest" description="Disordered" evidence="5">
    <location>
        <begin position="407"/>
        <end position="428"/>
    </location>
</feature>
<dbReference type="PROSITE" id="PS01357">
    <property type="entry name" value="ZF_ZZ_1"/>
    <property type="match status" value="1"/>
</dbReference>
<feature type="domain" description="ZZ-type" evidence="7">
    <location>
        <begin position="226"/>
        <end position="277"/>
    </location>
</feature>
<evidence type="ECO:0000259" key="6">
    <source>
        <dbReference type="PROSITE" id="PS50089"/>
    </source>
</evidence>
<sequence length="551" mass="63736">MSRSLPYRLECPEKCLQAQDEALNTTFFILRQTGPTAFVIKEDDERMFKVFLGDQHQCTCNAFQRDREVCKHLCWLLLKRFRVPRTNPILWQKGLVEREINELLRGSIRDEAGQRNKTQSNQKSKVDSNENNDEGEVEQRPIGENDVCPICQEEFLVKKLPITYCRHGCGNNVHVKCMKVWLDHQISTGEKTVKCPLCRETFGTPEQLKQEFRTSGAQQAEKSCIHLGYSCHRCRACPISGKCYKCTTCTDFYLCQTCFNSNFHNEHQFDYREKSFQRWKLAIREHLTALPNALHQMLATRDITEHDYDILLQLENAQSAAIMGIPEHVVKSMPTERVHDRSRLLQHGEQCRLCLRPYQLGERVRRLPCRHKFHIDCIDGWLLHSHPTCPIDGQLVWSAEREVEQREAKRSAPVANRQASKQIPPSISSGSSLLSVEMGLSVTPYQVRSVNMPNNSELNQRFRRLHMRAPLRPLITTATNAFSPQLEINARSLGVRPTFSHELERQSSLSSVPTLVQEEVRRVNIEFDQDYTLPSTIVGRRLLERRRSNAK</sequence>
<comment type="caution">
    <text evidence="9">The sequence shown here is derived from an EMBL/GenBank/DDBJ whole genome shotgun (WGS) entry which is preliminary data.</text>
</comment>
<evidence type="ECO:0000259" key="7">
    <source>
        <dbReference type="PROSITE" id="PS50135"/>
    </source>
</evidence>
<dbReference type="InterPro" id="IPR007527">
    <property type="entry name" value="Znf_SWIM"/>
</dbReference>
<dbReference type="OrthoDB" id="8062037at2759"/>
<dbReference type="Pfam" id="PF00569">
    <property type="entry name" value="ZZ"/>
    <property type="match status" value="1"/>
</dbReference>
<reference evidence="9" key="1">
    <citation type="submission" date="2021-02" db="EMBL/GenBank/DDBJ databases">
        <authorList>
            <person name="Nowell W R."/>
        </authorList>
    </citation>
    <scope>NUCLEOTIDE SEQUENCE</scope>
</reference>
<dbReference type="PROSITE" id="PS50966">
    <property type="entry name" value="ZF_SWIM"/>
    <property type="match status" value="1"/>
</dbReference>
<dbReference type="AlphaFoldDB" id="A0A815FPM6"/>
<evidence type="ECO:0000256" key="2">
    <source>
        <dbReference type="ARBA" id="ARBA00022771"/>
    </source>
</evidence>
<accession>A0A815FPM6</accession>
<dbReference type="InterPro" id="IPR000433">
    <property type="entry name" value="Znf_ZZ"/>
</dbReference>
<keyword evidence="1" id="KW-0479">Metal-binding</keyword>
<feature type="domain" description="SWIM-type" evidence="8">
    <location>
        <begin position="48"/>
        <end position="81"/>
    </location>
</feature>
<dbReference type="GO" id="GO:0061630">
    <property type="term" value="F:ubiquitin protein ligase activity"/>
    <property type="evidence" value="ECO:0007669"/>
    <property type="project" value="InterPro"/>
</dbReference>
<dbReference type="Pfam" id="PF13639">
    <property type="entry name" value="zf-RING_2"/>
    <property type="match status" value="2"/>
</dbReference>
<name>A0A815FPM6_ADIRI</name>
<dbReference type="InterPro" id="IPR013083">
    <property type="entry name" value="Znf_RING/FYVE/PHD"/>
</dbReference>
<dbReference type="SUPFAM" id="SSF57850">
    <property type="entry name" value="RING/U-box"/>
    <property type="match status" value="3"/>
</dbReference>